<dbReference type="Proteomes" id="UP000000262">
    <property type="component" value="Chromosome"/>
</dbReference>
<dbReference type="RefSeq" id="WP_012123380.1">
    <property type="nucleotide sequence ID" value="NC_009776.1"/>
</dbReference>
<dbReference type="HOGENOM" id="CLU_1040536_0_0_2"/>
<dbReference type="AlphaFoldDB" id="A8ABW4"/>
<dbReference type="KEGG" id="iho:Igni_1240"/>
<organism evidence="1 2">
    <name type="scientific">Ignicoccus hospitalis (strain KIN4/I / DSM 18386 / JCM 14125)</name>
    <dbReference type="NCBI Taxonomy" id="453591"/>
    <lineage>
        <taxon>Archaea</taxon>
        <taxon>Thermoproteota</taxon>
        <taxon>Thermoprotei</taxon>
        <taxon>Desulfurococcales</taxon>
        <taxon>Desulfurococcaceae</taxon>
        <taxon>Ignicoccus</taxon>
    </lineage>
</organism>
<sequence>MSNEDSGGSGSSANELTKLDNLLKVLPRPKEGKGKCEEKGVNEVSPSELLKDLAKGLSNNLFEGEDVCKDDPKRFLEKFLREVLNKTVHEAGIDPNDLEKSLHKELRDSGKGQDDCTVILKDLLEKLKENWDTIDREKKSKLNKILHLFNTCYDDGKAQGLSQALSDVKECIDNQELFCKFLLLAAAVTYLKSEEKLDSRSEWFYEVVRAALTRDKFRFPYCPWKGDAAALFYAYVLCCCGININDEAKITGDDIIKIIKLLIGKEI</sequence>
<gene>
    <name evidence="1" type="ordered locus">Igni_1240</name>
</gene>
<accession>A8ABW4</accession>
<keyword evidence="2" id="KW-1185">Reference proteome</keyword>
<dbReference type="STRING" id="453591.Igni_1240"/>
<dbReference type="EMBL" id="CP000816">
    <property type="protein sequence ID" value="ABU82416.1"/>
    <property type="molecule type" value="Genomic_DNA"/>
</dbReference>
<dbReference type="eggNOG" id="arCOG09413">
    <property type="taxonomic scope" value="Archaea"/>
</dbReference>
<protein>
    <submittedName>
        <fullName evidence="1">Uncharacterized protein</fullName>
    </submittedName>
</protein>
<evidence type="ECO:0000313" key="2">
    <source>
        <dbReference type="Proteomes" id="UP000000262"/>
    </source>
</evidence>
<reference evidence="1 2" key="1">
    <citation type="journal article" date="2008" name="Genome Biol.">
        <title>A genomic analysis of the archaeal system Ignicoccus hospitalis-Nanoarchaeum equitans.</title>
        <authorList>
            <person name="Podar M."/>
            <person name="Anderson I."/>
            <person name="Makarova K.S."/>
            <person name="Elkins J.G."/>
            <person name="Ivanova N."/>
            <person name="Wall M.A."/>
            <person name="Lykidis A."/>
            <person name="Mavromatis K."/>
            <person name="Sun H."/>
            <person name="Hudson M.E."/>
            <person name="Chen W."/>
            <person name="Deciu C."/>
            <person name="Hutchison D."/>
            <person name="Eads J.R."/>
            <person name="Anderson A."/>
            <person name="Fernandes F."/>
            <person name="Szeto E."/>
            <person name="Lapidus A."/>
            <person name="Kyrpides N.C."/>
            <person name="Saier M.H.Jr."/>
            <person name="Richardson P.M."/>
            <person name="Rachel R."/>
            <person name="Huber H."/>
            <person name="Eisen J.A."/>
            <person name="Koonin E.V."/>
            <person name="Keller M."/>
            <person name="Stetter K.O."/>
        </authorList>
    </citation>
    <scope>NUCLEOTIDE SEQUENCE [LARGE SCALE GENOMIC DNA]</scope>
    <source>
        <strain evidence="2">KIN4/I / DSM 18386 / JCM 14125</strain>
    </source>
</reference>
<dbReference type="GeneID" id="5563033"/>
<proteinExistence type="predicted"/>
<evidence type="ECO:0000313" key="1">
    <source>
        <dbReference type="EMBL" id="ABU82416.1"/>
    </source>
</evidence>
<dbReference type="OrthoDB" id="386247at2157"/>
<name>A8ABW4_IGNH4</name>